<proteinExistence type="inferred from homology"/>
<dbReference type="InterPro" id="IPR001537">
    <property type="entry name" value="SpoU_MeTrfase"/>
</dbReference>
<name>A0A369USG6_9GAMM</name>
<accession>A0A369USG6</accession>
<dbReference type="HAMAP" id="MF_01887">
    <property type="entry name" value="23SrRNA_methyltr_B"/>
    <property type="match status" value="1"/>
</dbReference>
<protein>
    <recommendedName>
        <fullName evidence="6">23S rRNA (guanosine-2'-O-)-methyltransferase RlmB</fullName>
        <ecNumber evidence="6">2.1.1.185</ecNumber>
    </recommendedName>
    <alternativeName>
        <fullName evidence="6">23S rRNA (guanosine2251 2'-O)-methyltransferase</fullName>
    </alternativeName>
    <alternativeName>
        <fullName evidence="6">23S rRNA Gm2251 2'-O-methyltransferase</fullName>
    </alternativeName>
</protein>
<feature type="binding site" evidence="6">
    <location>
        <position position="218"/>
    </location>
    <ligand>
        <name>S-adenosyl-L-methionine</name>
        <dbReference type="ChEBI" id="CHEBI:59789"/>
    </ligand>
</feature>
<feature type="binding site" evidence="6">
    <location>
        <position position="227"/>
    </location>
    <ligand>
        <name>S-adenosyl-L-methionine</name>
        <dbReference type="ChEBI" id="CHEBI:59789"/>
    </ligand>
</feature>
<dbReference type="InterPro" id="IPR024915">
    <property type="entry name" value="23S_rRNA_MeTrfase_RlmB"/>
</dbReference>
<keyword evidence="9" id="KW-1185">Reference proteome</keyword>
<dbReference type="PANTHER" id="PTHR46429">
    <property type="entry name" value="23S RRNA (GUANOSINE-2'-O-)-METHYLTRANSFERASE RLMB"/>
    <property type="match status" value="1"/>
</dbReference>
<dbReference type="Proteomes" id="UP000253782">
    <property type="component" value="Unassembled WGS sequence"/>
</dbReference>
<keyword evidence="2 6" id="KW-0698">rRNA processing</keyword>
<feature type="domain" description="RNA 2-O ribose methyltransferase substrate binding" evidence="7">
    <location>
        <begin position="5"/>
        <end position="81"/>
    </location>
</feature>
<evidence type="ECO:0000256" key="4">
    <source>
        <dbReference type="ARBA" id="ARBA00022679"/>
    </source>
</evidence>
<feature type="binding site" evidence="6">
    <location>
        <position position="198"/>
    </location>
    <ligand>
        <name>S-adenosyl-L-methionine</name>
        <dbReference type="ChEBI" id="CHEBI:59789"/>
    </ligand>
</feature>
<dbReference type="CDD" id="cd18103">
    <property type="entry name" value="SpoU-like_RlmB"/>
    <property type="match status" value="1"/>
</dbReference>
<dbReference type="InterPro" id="IPR013123">
    <property type="entry name" value="SpoU_subst-bd"/>
</dbReference>
<comment type="caution">
    <text evidence="8">The sequence shown here is derived from an EMBL/GenBank/DDBJ whole genome shotgun (WGS) entry which is preliminary data.</text>
</comment>
<dbReference type="FunFam" id="3.40.1280.10:FF:000008">
    <property type="entry name" value="Group 3 RNA methyltransferase TrmH"/>
    <property type="match status" value="1"/>
</dbReference>
<evidence type="ECO:0000256" key="1">
    <source>
        <dbReference type="ARBA" id="ARBA00022490"/>
    </source>
</evidence>
<dbReference type="InterPro" id="IPR004441">
    <property type="entry name" value="rRNA_MeTrfase_TrmH"/>
</dbReference>
<dbReference type="InterPro" id="IPR029026">
    <property type="entry name" value="tRNA_m1G_MTases_N"/>
</dbReference>
<keyword evidence="3 6" id="KW-0489">Methyltransferase</keyword>
<dbReference type="InterPro" id="IPR029064">
    <property type="entry name" value="Ribosomal_eL30-like_sf"/>
</dbReference>
<keyword evidence="1 6" id="KW-0963">Cytoplasm</keyword>
<dbReference type="SUPFAM" id="SSF55315">
    <property type="entry name" value="L30e-like"/>
    <property type="match status" value="1"/>
</dbReference>
<comment type="similarity">
    <text evidence="6">Belongs to the class IV-like SAM-binding methyltransferase superfamily. RNA methyltransferase TrmH family. RlmB subfamily.</text>
</comment>
<dbReference type="PANTHER" id="PTHR46429:SF1">
    <property type="entry name" value="23S RRNA (GUANOSINE-2'-O-)-METHYLTRANSFERASE RLMB"/>
    <property type="match status" value="1"/>
</dbReference>
<dbReference type="InterPro" id="IPR029028">
    <property type="entry name" value="Alpha/beta_knot_MTases"/>
</dbReference>
<dbReference type="OrthoDB" id="9785673at2"/>
<evidence type="ECO:0000256" key="3">
    <source>
        <dbReference type="ARBA" id="ARBA00022603"/>
    </source>
</evidence>
<comment type="subcellular location">
    <subcellularLocation>
        <location evidence="6">Cytoplasm</location>
    </subcellularLocation>
</comment>
<organism evidence="8 9">
    <name type="scientific">Dyella tabacisoli</name>
    <dbReference type="NCBI Taxonomy" id="2282381"/>
    <lineage>
        <taxon>Bacteria</taxon>
        <taxon>Pseudomonadati</taxon>
        <taxon>Pseudomonadota</taxon>
        <taxon>Gammaproteobacteria</taxon>
        <taxon>Lysobacterales</taxon>
        <taxon>Rhodanobacteraceae</taxon>
        <taxon>Dyella</taxon>
    </lineage>
</organism>
<dbReference type="SMART" id="SM00967">
    <property type="entry name" value="SpoU_sub_bind"/>
    <property type="match status" value="1"/>
</dbReference>
<evidence type="ECO:0000313" key="9">
    <source>
        <dbReference type="Proteomes" id="UP000253782"/>
    </source>
</evidence>
<dbReference type="SUPFAM" id="SSF75217">
    <property type="entry name" value="alpha/beta knot"/>
    <property type="match status" value="1"/>
</dbReference>
<keyword evidence="4 6" id="KW-0808">Transferase</keyword>
<sequence length="252" mass="26718">MSESWIAGINPVEGALSNDAERVRELLIENGQRNPRLQELIERARELKIPVQHRPREQLDKLAGAARHQGIVARYEAPPLATENDLAELLEQAGSDALVLVLDGVTDPHNLGACLRSAAAAGVTAVIVPKDRAVGLTPVARRASAGGADRVPLIAATNLARALRQLKDAGVWITGLAGDTDTSIYAIDFKGPVALVLGSEGEGMRRLTRDTCDFVAKIPMPGTMESLNVSVATGIALFEAIRQRSGGQRGGK</sequence>
<gene>
    <name evidence="6" type="primary">rlmB</name>
    <name evidence="8" type="ORF">DVJ77_02455</name>
</gene>
<dbReference type="RefSeq" id="WP_114843853.1">
    <property type="nucleotide sequence ID" value="NZ_JBHSPE010000001.1"/>
</dbReference>
<dbReference type="GO" id="GO:0070039">
    <property type="term" value="F:rRNA (guanosine-2'-O-)-methyltransferase activity"/>
    <property type="evidence" value="ECO:0007669"/>
    <property type="project" value="UniProtKB-UniRule"/>
</dbReference>
<dbReference type="EMBL" id="QQAH01000001">
    <property type="protein sequence ID" value="RDD83461.1"/>
    <property type="molecule type" value="Genomic_DNA"/>
</dbReference>
<keyword evidence="5 6" id="KW-0949">S-adenosyl-L-methionine</keyword>
<dbReference type="GO" id="GO:0003723">
    <property type="term" value="F:RNA binding"/>
    <property type="evidence" value="ECO:0007669"/>
    <property type="project" value="InterPro"/>
</dbReference>
<evidence type="ECO:0000256" key="6">
    <source>
        <dbReference type="HAMAP-Rule" id="MF_01887"/>
    </source>
</evidence>
<dbReference type="GO" id="GO:0005829">
    <property type="term" value="C:cytosol"/>
    <property type="evidence" value="ECO:0007669"/>
    <property type="project" value="TreeGrafter"/>
</dbReference>
<comment type="function">
    <text evidence="6">Specifically methylates the ribose of guanosine 2251 in 23S rRNA.</text>
</comment>
<dbReference type="Pfam" id="PF08032">
    <property type="entry name" value="SpoU_sub_bind"/>
    <property type="match status" value="1"/>
</dbReference>
<evidence type="ECO:0000313" key="8">
    <source>
        <dbReference type="EMBL" id="RDD83461.1"/>
    </source>
</evidence>
<evidence type="ECO:0000256" key="5">
    <source>
        <dbReference type="ARBA" id="ARBA00022691"/>
    </source>
</evidence>
<dbReference type="Gene3D" id="3.40.1280.10">
    <property type="match status" value="1"/>
</dbReference>
<evidence type="ECO:0000259" key="7">
    <source>
        <dbReference type="SMART" id="SM00967"/>
    </source>
</evidence>
<reference evidence="8 9" key="1">
    <citation type="submission" date="2018-07" db="EMBL/GenBank/DDBJ databases">
        <title>Dyella tabacisoli L4-6T, whole genome shotgun sequence.</title>
        <authorList>
            <person name="Zhou X.-K."/>
            <person name="Li W.-J."/>
            <person name="Duan Y.-Q."/>
        </authorList>
    </citation>
    <scope>NUCLEOTIDE SEQUENCE [LARGE SCALE GENOMIC DNA]</scope>
    <source>
        <strain evidence="8 9">L4-6</strain>
    </source>
</reference>
<comment type="catalytic activity">
    <reaction evidence="6">
        <text>guanosine(2251) in 23S rRNA + S-adenosyl-L-methionine = 2'-O-methylguanosine(2251) in 23S rRNA + S-adenosyl-L-homocysteine + H(+)</text>
        <dbReference type="Rhea" id="RHEA:24140"/>
        <dbReference type="Rhea" id="RHEA-COMP:10239"/>
        <dbReference type="Rhea" id="RHEA-COMP:10241"/>
        <dbReference type="ChEBI" id="CHEBI:15378"/>
        <dbReference type="ChEBI" id="CHEBI:57856"/>
        <dbReference type="ChEBI" id="CHEBI:59789"/>
        <dbReference type="ChEBI" id="CHEBI:74269"/>
        <dbReference type="ChEBI" id="CHEBI:74445"/>
        <dbReference type="EC" id="2.1.1.185"/>
    </reaction>
</comment>
<dbReference type="Gene3D" id="3.30.1330.30">
    <property type="match status" value="1"/>
</dbReference>
<dbReference type="NCBIfam" id="TIGR00186">
    <property type="entry name" value="rRNA_methyl_3"/>
    <property type="match status" value="1"/>
</dbReference>
<dbReference type="Pfam" id="PF00588">
    <property type="entry name" value="SpoU_methylase"/>
    <property type="match status" value="1"/>
</dbReference>
<dbReference type="AlphaFoldDB" id="A0A369USG6"/>
<dbReference type="EC" id="2.1.1.185" evidence="6"/>
<evidence type="ECO:0000256" key="2">
    <source>
        <dbReference type="ARBA" id="ARBA00022552"/>
    </source>
</evidence>